<protein>
    <recommendedName>
        <fullName evidence="3">DUF3052 domain-containing protein</fullName>
    </recommendedName>
</protein>
<gene>
    <name evidence="1" type="ORF">EAX62_01100</name>
</gene>
<dbReference type="EMBL" id="REFW01000001">
    <property type="protein sequence ID" value="RMB61297.1"/>
    <property type="molecule type" value="Genomic_DNA"/>
</dbReference>
<dbReference type="Proteomes" id="UP000275256">
    <property type="component" value="Unassembled WGS sequence"/>
</dbReference>
<evidence type="ECO:0008006" key="3">
    <source>
        <dbReference type="Google" id="ProtNLM"/>
    </source>
</evidence>
<evidence type="ECO:0000313" key="2">
    <source>
        <dbReference type="Proteomes" id="UP000275256"/>
    </source>
</evidence>
<dbReference type="AlphaFoldDB" id="A0A3M0GAH3"/>
<dbReference type="OrthoDB" id="9800461at2"/>
<evidence type="ECO:0000313" key="1">
    <source>
        <dbReference type="EMBL" id="RMB61297.1"/>
    </source>
</evidence>
<comment type="caution">
    <text evidence="1">The sequence shown here is derived from an EMBL/GenBank/DDBJ whole genome shotgun (WGS) entry which is preliminary data.</text>
</comment>
<reference evidence="1 2" key="1">
    <citation type="submission" date="2018-10" db="EMBL/GenBank/DDBJ databases">
        <title>Tessaracoccus antarcticuss sp. nov., isolated from sediment.</title>
        <authorList>
            <person name="Zhou L.Y."/>
            <person name="Du Z.J."/>
        </authorList>
    </citation>
    <scope>NUCLEOTIDE SEQUENCE [LARGE SCALE GENOMIC DNA]</scope>
    <source>
        <strain evidence="1 2">JDX10</strain>
    </source>
</reference>
<sequence length="140" mass="15133">MGIKPGSRTHMVSAPPSAVTAMALPALELPPTLEGEFGYLHLFTTSQAEMDEAFPTLKEHLATSGMLWVSWPKGRRLGTDLTLPAVIRIGYSHGLVESTCLSVDDTWSGLKFTHPKPGKIYENGHGSLIVSIHGSPARRN</sequence>
<accession>A0A3M0GAH3</accession>
<proteinExistence type="predicted"/>
<name>A0A3M0GAH3_9ACTN</name>
<keyword evidence="2" id="KW-1185">Reference proteome</keyword>
<organism evidence="1 2">
    <name type="scientific">Tessaracoccus antarcticus</name>
    <dbReference type="NCBI Taxonomy" id="2479848"/>
    <lineage>
        <taxon>Bacteria</taxon>
        <taxon>Bacillati</taxon>
        <taxon>Actinomycetota</taxon>
        <taxon>Actinomycetes</taxon>
        <taxon>Propionibacteriales</taxon>
        <taxon>Propionibacteriaceae</taxon>
        <taxon>Tessaracoccus</taxon>
    </lineage>
</organism>